<organism evidence="1 2">
    <name type="scientific">Prymnesium parvum</name>
    <name type="common">Toxic golden alga</name>
    <dbReference type="NCBI Taxonomy" id="97485"/>
    <lineage>
        <taxon>Eukaryota</taxon>
        <taxon>Haptista</taxon>
        <taxon>Haptophyta</taxon>
        <taxon>Prymnesiophyceae</taxon>
        <taxon>Prymnesiales</taxon>
        <taxon>Prymnesiaceae</taxon>
        <taxon>Prymnesium</taxon>
    </lineage>
</organism>
<accession>A0AB34JM82</accession>
<dbReference type="Proteomes" id="UP001515480">
    <property type="component" value="Unassembled WGS sequence"/>
</dbReference>
<proteinExistence type="predicted"/>
<name>A0AB34JM82_PRYPA</name>
<comment type="caution">
    <text evidence="1">The sequence shown here is derived from an EMBL/GenBank/DDBJ whole genome shotgun (WGS) entry which is preliminary data.</text>
</comment>
<gene>
    <name evidence="1" type="ORF">AB1Y20_021653</name>
</gene>
<sequence length="145" mass="16498">MMRQLRLPPTARPWRAASRTLCTRPPADRPTEAEVRKLAEGARLQQRMWDTFVPEGGIRFGDRRFWGLLGIVMALHAINTYREARKPLEPGLPEGGLRRLPDGRVLMLDGSIAKHESGLAHSLHKEPEKKELLLDRAYRMLKGSV</sequence>
<reference evidence="1 2" key="1">
    <citation type="journal article" date="2024" name="Science">
        <title>Giant polyketide synthase enzymes in the biosynthesis of giant marine polyether toxins.</title>
        <authorList>
            <person name="Fallon T.R."/>
            <person name="Shende V.V."/>
            <person name="Wierzbicki I.H."/>
            <person name="Pendleton A.L."/>
            <person name="Watervoot N.F."/>
            <person name="Auber R.P."/>
            <person name="Gonzalez D.J."/>
            <person name="Wisecaver J.H."/>
            <person name="Moore B.S."/>
        </authorList>
    </citation>
    <scope>NUCLEOTIDE SEQUENCE [LARGE SCALE GENOMIC DNA]</scope>
    <source>
        <strain evidence="1 2">12B1</strain>
    </source>
</reference>
<keyword evidence="2" id="KW-1185">Reference proteome</keyword>
<dbReference type="EMBL" id="JBGBPQ010000007">
    <property type="protein sequence ID" value="KAL1522008.1"/>
    <property type="molecule type" value="Genomic_DNA"/>
</dbReference>
<evidence type="ECO:0000313" key="2">
    <source>
        <dbReference type="Proteomes" id="UP001515480"/>
    </source>
</evidence>
<evidence type="ECO:0000313" key="1">
    <source>
        <dbReference type="EMBL" id="KAL1522008.1"/>
    </source>
</evidence>
<dbReference type="AlphaFoldDB" id="A0AB34JM82"/>
<protein>
    <submittedName>
        <fullName evidence="1">Uncharacterized protein</fullName>
    </submittedName>
</protein>